<accession>A0ACC2ECV2</accession>
<dbReference type="Proteomes" id="UP001162992">
    <property type="component" value="Chromosome 2"/>
</dbReference>
<proteinExistence type="predicted"/>
<protein>
    <submittedName>
        <fullName evidence="1">Uncharacterized protein</fullName>
    </submittedName>
</protein>
<comment type="caution">
    <text evidence="1">The sequence shown here is derived from an EMBL/GenBank/DDBJ whole genome shotgun (WGS) entry which is preliminary data.</text>
</comment>
<sequence length="375" mass="42377">MGIEGEGTSSVGAAVEGNQYLGGKYDDAKISVDTITAALECGTRKMQDFMWPKDEELEESVADLPVIDLEKLRNAGDEELGQLLKDLAKACQEWGFIRLFNHGLTSDLLRRLEEQMWRLFSLPIEVKRNAPCPPKREIGFFSGADEHIFVKLIWHEGLQLFCDPKCVDEHAEKFWPCGGGEEFKSVIKEYMRASQHLGLELLHYLTTALNLDSSKFKTHCEGTNSCLRLNYYPICERPADALGLNAHADDDALTILFEDQVGGLQVLKDNKWFSIQPQPDSLVVNVGDILEVWSNSIYPSVVHRVAVNSEKRRVSAALFLYPEPESVIEPATELIDADHPAKFKQFSFEEYRISFYDGELIDKAKARFKLIELKG</sequence>
<reference evidence="2" key="1">
    <citation type="journal article" date="2024" name="Proc. Natl. Acad. Sci. U.S.A.">
        <title>Extraordinary preservation of gene collinearity over three hundred million years revealed in homosporous lycophytes.</title>
        <authorList>
            <person name="Li C."/>
            <person name="Wickell D."/>
            <person name="Kuo L.Y."/>
            <person name="Chen X."/>
            <person name="Nie B."/>
            <person name="Liao X."/>
            <person name="Peng D."/>
            <person name="Ji J."/>
            <person name="Jenkins J."/>
            <person name="Williams M."/>
            <person name="Shu S."/>
            <person name="Plott C."/>
            <person name="Barry K."/>
            <person name="Rajasekar S."/>
            <person name="Grimwood J."/>
            <person name="Han X."/>
            <person name="Sun S."/>
            <person name="Hou Z."/>
            <person name="He W."/>
            <person name="Dai G."/>
            <person name="Sun C."/>
            <person name="Schmutz J."/>
            <person name="Leebens-Mack J.H."/>
            <person name="Li F.W."/>
            <person name="Wang L."/>
        </authorList>
    </citation>
    <scope>NUCLEOTIDE SEQUENCE [LARGE SCALE GENOMIC DNA]</scope>
    <source>
        <strain evidence="2">cv. PW_Plant_1</strain>
    </source>
</reference>
<gene>
    <name evidence="1" type="ORF">O6H91_02G012000</name>
</gene>
<name>A0ACC2ECV2_DIPCM</name>
<keyword evidence="2" id="KW-1185">Reference proteome</keyword>
<organism evidence="1 2">
    <name type="scientific">Diphasiastrum complanatum</name>
    <name type="common">Issler's clubmoss</name>
    <name type="synonym">Lycopodium complanatum</name>
    <dbReference type="NCBI Taxonomy" id="34168"/>
    <lineage>
        <taxon>Eukaryota</taxon>
        <taxon>Viridiplantae</taxon>
        <taxon>Streptophyta</taxon>
        <taxon>Embryophyta</taxon>
        <taxon>Tracheophyta</taxon>
        <taxon>Lycopodiopsida</taxon>
        <taxon>Lycopodiales</taxon>
        <taxon>Lycopodiaceae</taxon>
        <taxon>Lycopodioideae</taxon>
        <taxon>Diphasiastrum</taxon>
    </lineage>
</organism>
<evidence type="ECO:0000313" key="1">
    <source>
        <dbReference type="EMBL" id="KAJ7564301.1"/>
    </source>
</evidence>
<dbReference type="EMBL" id="CM055093">
    <property type="protein sequence ID" value="KAJ7564301.1"/>
    <property type="molecule type" value="Genomic_DNA"/>
</dbReference>
<evidence type="ECO:0000313" key="2">
    <source>
        <dbReference type="Proteomes" id="UP001162992"/>
    </source>
</evidence>